<feature type="transmembrane region" description="Helical" evidence="8">
    <location>
        <begin position="33"/>
        <end position="54"/>
    </location>
</feature>
<keyword evidence="3" id="KW-0997">Cell inner membrane</keyword>
<comment type="caution">
    <text evidence="10">The sequence shown here is derived from an EMBL/GenBank/DDBJ whole genome shotgun (WGS) entry which is preliminary data.</text>
</comment>
<dbReference type="PANTHER" id="PTHR30336:SF0">
    <property type="entry name" value="PROTEIN SANA"/>
    <property type="match status" value="1"/>
</dbReference>
<feature type="domain" description="DUF218" evidence="9">
    <location>
        <begin position="80"/>
        <end position="200"/>
    </location>
</feature>
<name>A0A4R1G1K8_9PAST</name>
<dbReference type="InterPro" id="IPR051599">
    <property type="entry name" value="Cell_Envelope_Assoc"/>
</dbReference>
<evidence type="ECO:0000256" key="3">
    <source>
        <dbReference type="ARBA" id="ARBA00022519"/>
    </source>
</evidence>
<keyword evidence="11" id="KW-1185">Reference proteome</keyword>
<gene>
    <name evidence="10" type="ORF">EV694_0128</name>
</gene>
<evidence type="ECO:0000256" key="4">
    <source>
        <dbReference type="ARBA" id="ARBA00022692"/>
    </source>
</evidence>
<proteinExistence type="predicted"/>
<dbReference type="EMBL" id="SMFT01000001">
    <property type="protein sequence ID" value="TCK01514.1"/>
    <property type="molecule type" value="Genomic_DNA"/>
</dbReference>
<evidence type="ECO:0000256" key="6">
    <source>
        <dbReference type="ARBA" id="ARBA00023136"/>
    </source>
</evidence>
<dbReference type="PANTHER" id="PTHR30336">
    <property type="entry name" value="INNER MEMBRANE PROTEIN, PROBABLE PERMEASE"/>
    <property type="match status" value="1"/>
</dbReference>
<dbReference type="Proteomes" id="UP000294702">
    <property type="component" value="Unassembled WGS sequence"/>
</dbReference>
<dbReference type="GO" id="GO:0005886">
    <property type="term" value="C:plasma membrane"/>
    <property type="evidence" value="ECO:0007669"/>
    <property type="project" value="UniProtKB-SubCell"/>
</dbReference>
<evidence type="ECO:0000259" key="9">
    <source>
        <dbReference type="Pfam" id="PF02698"/>
    </source>
</evidence>
<evidence type="ECO:0000256" key="5">
    <source>
        <dbReference type="ARBA" id="ARBA00022989"/>
    </source>
</evidence>
<dbReference type="InterPro" id="IPR003848">
    <property type="entry name" value="DUF218"/>
</dbReference>
<dbReference type="Pfam" id="PF02698">
    <property type="entry name" value="DUF218"/>
    <property type="match status" value="1"/>
</dbReference>
<comment type="subcellular location">
    <subcellularLocation>
        <location evidence="1">Cell inner membrane</location>
        <topology evidence="1">Single-pass membrane protein</topology>
    </subcellularLocation>
</comment>
<sequence>MTKPQKPATPCLSQVSHQTTKIRLMNTWLVAKIKRFCVLMLALLSLCFALLILVDQAISFYVRKQIYQDISSLPYRPYGVVLGTAKYVAKNTPNLFYHYRLQAAEQLFKQHKVDYLLLSGDNRTLQYNEPRTMYRDLRQMGIPAEFLYMDFAGFRTLDSIIRADQVFKAHSITIITQKFHCERALFIAKYHHIDAICFAADYPDSYSLVRVREFFARLLALWDLFTKKEPHFLGEVEPLPPPISR</sequence>
<keyword evidence="5 8" id="KW-1133">Transmembrane helix</keyword>
<evidence type="ECO:0000256" key="8">
    <source>
        <dbReference type="SAM" id="Phobius"/>
    </source>
</evidence>
<evidence type="ECO:0000313" key="10">
    <source>
        <dbReference type="EMBL" id="TCK01514.1"/>
    </source>
</evidence>
<keyword evidence="6 8" id="KW-0472">Membrane</keyword>
<keyword evidence="2" id="KW-1003">Cell membrane</keyword>
<dbReference type="AlphaFoldDB" id="A0A4R1G1K8"/>
<accession>A0A4R1G1K8</accession>
<evidence type="ECO:0000256" key="1">
    <source>
        <dbReference type="ARBA" id="ARBA00004377"/>
    </source>
</evidence>
<evidence type="ECO:0000313" key="11">
    <source>
        <dbReference type="Proteomes" id="UP000294702"/>
    </source>
</evidence>
<keyword evidence="4 8" id="KW-0812">Transmembrane</keyword>
<organism evidence="10 11">
    <name type="scientific">Volucribacter psittacicida</name>
    <dbReference type="NCBI Taxonomy" id="203482"/>
    <lineage>
        <taxon>Bacteria</taxon>
        <taxon>Pseudomonadati</taxon>
        <taxon>Pseudomonadota</taxon>
        <taxon>Gammaproteobacteria</taxon>
        <taxon>Pasteurellales</taxon>
        <taxon>Pasteurellaceae</taxon>
        <taxon>Volucribacter</taxon>
    </lineage>
</organism>
<reference evidence="10 11" key="1">
    <citation type="submission" date="2019-03" db="EMBL/GenBank/DDBJ databases">
        <title>Genomic Encyclopedia of Type Strains, Phase IV (KMG-IV): sequencing the most valuable type-strain genomes for metagenomic binning, comparative biology and taxonomic classification.</title>
        <authorList>
            <person name="Goeker M."/>
        </authorList>
    </citation>
    <scope>NUCLEOTIDE SEQUENCE [LARGE SCALE GENOMIC DNA]</scope>
    <source>
        <strain evidence="10 11">DSM 15534</strain>
    </source>
</reference>
<evidence type="ECO:0000256" key="7">
    <source>
        <dbReference type="ARBA" id="ARBA00037355"/>
    </source>
</evidence>
<dbReference type="CDD" id="cd06259">
    <property type="entry name" value="YdcF-like"/>
    <property type="match status" value="1"/>
</dbReference>
<evidence type="ECO:0000256" key="2">
    <source>
        <dbReference type="ARBA" id="ARBA00022475"/>
    </source>
</evidence>
<comment type="function">
    <text evidence="7">Participates in the barrier function of the cell envelope.</text>
</comment>
<protein>
    <submittedName>
        <fullName evidence="10">SanA protein</fullName>
    </submittedName>
</protein>